<name>A0A7S2IGU7_9STRA</name>
<accession>A0A7S2IGU7</accession>
<dbReference type="InterPro" id="IPR011547">
    <property type="entry name" value="SLC26A/SulP_dom"/>
</dbReference>
<keyword evidence="2 5" id="KW-0812">Transmembrane</keyword>
<dbReference type="PANTHER" id="PTHR43310">
    <property type="entry name" value="SULFATE TRANSPORTER YBAR-RELATED"/>
    <property type="match status" value="1"/>
</dbReference>
<feature type="transmembrane region" description="Helical" evidence="5">
    <location>
        <begin position="175"/>
        <end position="194"/>
    </location>
</feature>
<evidence type="ECO:0000259" key="7">
    <source>
        <dbReference type="PROSITE" id="PS50801"/>
    </source>
</evidence>
<dbReference type="EMBL" id="HBGV01019460">
    <property type="protein sequence ID" value="CAD9518573.1"/>
    <property type="molecule type" value="Transcribed_RNA"/>
</dbReference>
<dbReference type="InterPro" id="IPR052706">
    <property type="entry name" value="Membrane-Transporter-like"/>
</dbReference>
<dbReference type="CDD" id="cd07042">
    <property type="entry name" value="STAS_SulP_like_sulfate_transporter"/>
    <property type="match status" value="1"/>
</dbReference>
<evidence type="ECO:0000256" key="3">
    <source>
        <dbReference type="ARBA" id="ARBA00022989"/>
    </source>
</evidence>
<evidence type="ECO:0000313" key="8">
    <source>
        <dbReference type="EMBL" id="CAD9518573.1"/>
    </source>
</evidence>
<dbReference type="Gene3D" id="3.30.750.24">
    <property type="entry name" value="STAS domain"/>
    <property type="match status" value="1"/>
</dbReference>
<protein>
    <recommendedName>
        <fullName evidence="7">STAS domain-containing protein</fullName>
    </recommendedName>
</protein>
<dbReference type="SUPFAM" id="SSF52091">
    <property type="entry name" value="SpoIIaa-like"/>
    <property type="match status" value="1"/>
</dbReference>
<feature type="signal peptide" evidence="6">
    <location>
        <begin position="1"/>
        <end position="31"/>
    </location>
</feature>
<evidence type="ECO:0000256" key="2">
    <source>
        <dbReference type="ARBA" id="ARBA00022692"/>
    </source>
</evidence>
<feature type="transmembrane region" description="Helical" evidence="5">
    <location>
        <begin position="328"/>
        <end position="351"/>
    </location>
</feature>
<dbReference type="AlphaFoldDB" id="A0A7S2IGU7"/>
<keyword evidence="6" id="KW-0732">Signal</keyword>
<organism evidence="8">
    <name type="scientific">Helicotheca tamesis</name>
    <dbReference type="NCBI Taxonomy" id="374047"/>
    <lineage>
        <taxon>Eukaryota</taxon>
        <taxon>Sar</taxon>
        <taxon>Stramenopiles</taxon>
        <taxon>Ochrophyta</taxon>
        <taxon>Bacillariophyta</taxon>
        <taxon>Mediophyceae</taxon>
        <taxon>Lithodesmiophycidae</taxon>
        <taxon>Lithodesmiales</taxon>
        <taxon>Lithodesmiaceae</taxon>
        <taxon>Helicotheca</taxon>
    </lineage>
</organism>
<feature type="transmembrane region" description="Helical" evidence="5">
    <location>
        <begin position="405"/>
        <end position="424"/>
    </location>
</feature>
<dbReference type="PANTHER" id="PTHR43310:SF1">
    <property type="entry name" value="SULFATE TRANSPORTER YBAR-RELATED"/>
    <property type="match status" value="1"/>
</dbReference>
<sequence>MKRHTFPMKTLFVAVTVATVASVGFAPGSEALSPITSARRATLSTLRSVGERLPIPLFSSAEEGEAAPSPPSRIESLVANAKSLIPNRDGKSEQSGESVTIQSLAAGLAVSLAMIPEAVAFSFVAGVNPLVGLWTTVVLGFIAASFGGRAGICSSASGACSVVVAALCASHGPVYLSGCALLAGLLQISGGLLGFGKFIRLVPHPVMLGFVNGLAIVMTKAQLVHFKDAATGSFFSLFQKEGAAMYGLTALTMALVKLLPKIKLLKSVPPSLGAVALATAVSRIFTLPVKTLADVAGAETFRGGLAVLPKIALPSLPYLSQPMETLRIILPFAITMAAVGCIESLLTMQLLDGIADDGKRGSTKKECIGQGLGNVASGLTGGIGGCALLGQSIINVQSGGGKSRLSGMSMALFLGLGIVSAAPLLGTVPVATLVGVMLLVCQSTFSWSSLRLIRRVPKLDVFVIALVSAITVKDDLAKAVVAGTITSALGFAWKQSTSITASESSIPEPVEGSDETWKSYNLSGPLFFGSTSQFSRLFSVKSDPSDVVIDFTNSRVLDHSALEAINNIADRYGEAGKTVHLRHLSSDCAQLLSKLFGHGKELPPYKMIESDPNTDPVYGVAEDSTAYRDVPLPDVGKN</sequence>
<reference evidence="8" key="1">
    <citation type="submission" date="2021-01" db="EMBL/GenBank/DDBJ databases">
        <authorList>
            <person name="Corre E."/>
            <person name="Pelletier E."/>
            <person name="Niang G."/>
            <person name="Scheremetjew M."/>
            <person name="Finn R."/>
            <person name="Kale V."/>
            <person name="Holt S."/>
            <person name="Cochrane G."/>
            <person name="Meng A."/>
            <person name="Brown T."/>
            <person name="Cohen L."/>
        </authorList>
    </citation>
    <scope>NUCLEOTIDE SEQUENCE</scope>
    <source>
        <strain evidence="8">CCMP826</strain>
    </source>
</reference>
<proteinExistence type="predicted"/>
<feature type="transmembrane region" description="Helical" evidence="5">
    <location>
        <begin position="371"/>
        <end position="393"/>
    </location>
</feature>
<dbReference type="InterPro" id="IPR036513">
    <property type="entry name" value="STAS_dom_sf"/>
</dbReference>
<evidence type="ECO:0000256" key="5">
    <source>
        <dbReference type="SAM" id="Phobius"/>
    </source>
</evidence>
<feature type="transmembrane region" description="Helical" evidence="5">
    <location>
        <begin position="118"/>
        <end position="143"/>
    </location>
</feature>
<dbReference type="Pfam" id="PF00916">
    <property type="entry name" value="Sulfate_transp"/>
    <property type="match status" value="1"/>
</dbReference>
<evidence type="ECO:0000256" key="1">
    <source>
        <dbReference type="ARBA" id="ARBA00004141"/>
    </source>
</evidence>
<evidence type="ECO:0000256" key="4">
    <source>
        <dbReference type="ARBA" id="ARBA00023136"/>
    </source>
</evidence>
<keyword evidence="4 5" id="KW-0472">Membrane</keyword>
<feature type="chain" id="PRO_5030559258" description="STAS domain-containing protein" evidence="6">
    <location>
        <begin position="32"/>
        <end position="638"/>
    </location>
</feature>
<feature type="transmembrane region" description="Helical" evidence="5">
    <location>
        <begin position="206"/>
        <end position="223"/>
    </location>
</feature>
<dbReference type="InterPro" id="IPR002645">
    <property type="entry name" value="STAS_dom"/>
</dbReference>
<dbReference type="PROSITE" id="PS50801">
    <property type="entry name" value="STAS"/>
    <property type="match status" value="1"/>
</dbReference>
<feature type="domain" description="STAS" evidence="7">
    <location>
        <begin position="520"/>
        <end position="592"/>
    </location>
</feature>
<gene>
    <name evidence="8" type="ORF">HTAM1171_LOCUS12080</name>
</gene>
<keyword evidence="3 5" id="KW-1133">Transmembrane helix</keyword>
<dbReference type="Pfam" id="PF01740">
    <property type="entry name" value="STAS"/>
    <property type="match status" value="1"/>
</dbReference>
<comment type="subcellular location">
    <subcellularLocation>
        <location evidence="1">Membrane</location>
        <topology evidence="1">Multi-pass membrane protein</topology>
    </subcellularLocation>
</comment>
<dbReference type="GO" id="GO:0016020">
    <property type="term" value="C:membrane"/>
    <property type="evidence" value="ECO:0007669"/>
    <property type="project" value="UniProtKB-SubCell"/>
</dbReference>
<evidence type="ECO:0000256" key="6">
    <source>
        <dbReference type="SAM" id="SignalP"/>
    </source>
</evidence>